<reference evidence="1 2" key="2">
    <citation type="journal article" date="2012" name="PLoS Pathog.">
        <title>Diverse lifestyles and strategies of plant pathogenesis encoded in the genomes of eighteen Dothideomycetes fungi.</title>
        <authorList>
            <person name="Ohm R.A."/>
            <person name="Feau N."/>
            <person name="Henrissat B."/>
            <person name="Schoch C.L."/>
            <person name="Horwitz B.A."/>
            <person name="Barry K.W."/>
            <person name="Condon B.J."/>
            <person name="Copeland A.C."/>
            <person name="Dhillon B."/>
            <person name="Glaser F."/>
            <person name="Hesse C.N."/>
            <person name="Kosti I."/>
            <person name="LaButti K."/>
            <person name="Lindquist E.A."/>
            <person name="Lucas S."/>
            <person name="Salamov A.A."/>
            <person name="Bradshaw R.E."/>
            <person name="Ciuffetti L."/>
            <person name="Hamelin R.C."/>
            <person name="Kema G.H.J."/>
            <person name="Lawrence C."/>
            <person name="Scott J.A."/>
            <person name="Spatafora J.W."/>
            <person name="Turgeon B.G."/>
            <person name="de Wit P.J.G.M."/>
            <person name="Zhong S."/>
            <person name="Goodwin S.B."/>
            <person name="Grigoriev I.V."/>
        </authorList>
    </citation>
    <scope>NUCLEOTIDE SEQUENCE [LARGE SCALE GENOMIC DNA]</scope>
    <source>
        <strain evidence="2">NZE10 / CBS 128990</strain>
    </source>
</reference>
<dbReference type="OrthoDB" id="3643927at2759"/>
<accession>N1PUX3</accession>
<evidence type="ECO:0000313" key="1">
    <source>
        <dbReference type="EMBL" id="EME47286.1"/>
    </source>
</evidence>
<dbReference type="HOGENOM" id="CLU_1224745_0_0_1"/>
<dbReference type="Proteomes" id="UP000016933">
    <property type="component" value="Unassembled WGS sequence"/>
</dbReference>
<dbReference type="OMA" id="KIKCLRH"/>
<organism evidence="1 2">
    <name type="scientific">Dothistroma septosporum (strain NZE10 / CBS 128990)</name>
    <name type="common">Red band needle blight fungus</name>
    <name type="synonym">Mycosphaerella pini</name>
    <dbReference type="NCBI Taxonomy" id="675120"/>
    <lineage>
        <taxon>Eukaryota</taxon>
        <taxon>Fungi</taxon>
        <taxon>Dikarya</taxon>
        <taxon>Ascomycota</taxon>
        <taxon>Pezizomycotina</taxon>
        <taxon>Dothideomycetes</taxon>
        <taxon>Dothideomycetidae</taxon>
        <taxon>Mycosphaerellales</taxon>
        <taxon>Mycosphaerellaceae</taxon>
        <taxon>Dothistroma</taxon>
    </lineage>
</organism>
<protein>
    <submittedName>
        <fullName evidence="1">Uncharacterized protein</fullName>
    </submittedName>
</protein>
<proteinExistence type="predicted"/>
<dbReference type="eggNOG" id="ENOG502RGR0">
    <property type="taxonomic scope" value="Eukaryota"/>
</dbReference>
<dbReference type="AlphaFoldDB" id="N1PUX3"/>
<sequence>MDDSGQSGEDVDPSATIAANNLEKLGTIIDEELKSWMVYLHSQNTTPSYESLTADGNTDTNTKIKCLRHILGTLPTRHKALINAYNAAETEQVELADQCAVLLEQLKVASEVPCDESAAPGDDKKLDLNGYYDQKLFRGKKFRADIIAQDKEIGKLEVARLEELKELMTTFEELMIVREEGMLEFKQVQLLVEAMDDIGLSASSALVGEKREQVRKARVVEDEDGI</sequence>
<dbReference type="EMBL" id="KB446536">
    <property type="protein sequence ID" value="EME47286.1"/>
    <property type="molecule type" value="Genomic_DNA"/>
</dbReference>
<reference evidence="2" key="1">
    <citation type="journal article" date="2012" name="PLoS Genet.">
        <title>The genomes of the fungal plant pathogens Cladosporium fulvum and Dothistroma septosporum reveal adaptation to different hosts and lifestyles but also signatures of common ancestry.</title>
        <authorList>
            <person name="de Wit P.J.G.M."/>
            <person name="van der Burgt A."/>
            <person name="Oekmen B."/>
            <person name="Stergiopoulos I."/>
            <person name="Abd-Elsalam K.A."/>
            <person name="Aerts A.L."/>
            <person name="Bahkali A.H."/>
            <person name="Beenen H.G."/>
            <person name="Chettri P."/>
            <person name="Cox M.P."/>
            <person name="Datema E."/>
            <person name="de Vries R.P."/>
            <person name="Dhillon B."/>
            <person name="Ganley A.R."/>
            <person name="Griffiths S.A."/>
            <person name="Guo Y."/>
            <person name="Hamelin R.C."/>
            <person name="Henrissat B."/>
            <person name="Kabir M.S."/>
            <person name="Jashni M.K."/>
            <person name="Kema G."/>
            <person name="Klaubauf S."/>
            <person name="Lapidus A."/>
            <person name="Levasseur A."/>
            <person name="Lindquist E."/>
            <person name="Mehrabi R."/>
            <person name="Ohm R.A."/>
            <person name="Owen T.J."/>
            <person name="Salamov A."/>
            <person name="Schwelm A."/>
            <person name="Schijlen E."/>
            <person name="Sun H."/>
            <person name="van den Burg H.A."/>
            <person name="van Ham R.C.H.J."/>
            <person name="Zhang S."/>
            <person name="Goodwin S.B."/>
            <person name="Grigoriev I.V."/>
            <person name="Collemare J."/>
            <person name="Bradshaw R.E."/>
        </authorList>
    </citation>
    <scope>NUCLEOTIDE SEQUENCE [LARGE SCALE GENOMIC DNA]</scope>
    <source>
        <strain evidence="2">NZE10 / CBS 128990</strain>
    </source>
</reference>
<name>N1PUX3_DOTSN</name>
<evidence type="ECO:0000313" key="2">
    <source>
        <dbReference type="Proteomes" id="UP000016933"/>
    </source>
</evidence>
<keyword evidence="2" id="KW-1185">Reference proteome</keyword>
<gene>
    <name evidence="1" type="ORF">DOTSEDRAFT_122450</name>
</gene>